<evidence type="ECO:0000313" key="3">
    <source>
        <dbReference type="EMBL" id="SEH24969.1"/>
    </source>
</evidence>
<keyword evidence="2" id="KW-0812">Transmembrane</keyword>
<feature type="transmembrane region" description="Helical" evidence="2">
    <location>
        <begin position="23"/>
        <end position="46"/>
    </location>
</feature>
<evidence type="ECO:0000256" key="1">
    <source>
        <dbReference type="SAM" id="MobiDB-lite"/>
    </source>
</evidence>
<evidence type="ECO:0000256" key="2">
    <source>
        <dbReference type="SAM" id="Phobius"/>
    </source>
</evidence>
<feature type="region of interest" description="Disordered" evidence="1">
    <location>
        <begin position="1"/>
        <end position="22"/>
    </location>
</feature>
<accession>A0A1H6GN84</accession>
<dbReference type="Proteomes" id="UP000182983">
    <property type="component" value="Unassembled WGS sequence"/>
</dbReference>
<evidence type="ECO:0000313" key="4">
    <source>
        <dbReference type="Proteomes" id="UP000182983"/>
    </source>
</evidence>
<keyword evidence="2" id="KW-1133">Transmembrane helix</keyword>
<name>A0A1H6GN84_MAGFU</name>
<reference evidence="4" key="1">
    <citation type="submission" date="2016-10" db="EMBL/GenBank/DDBJ databases">
        <authorList>
            <person name="Varghese N."/>
            <person name="Submissions S."/>
        </authorList>
    </citation>
    <scope>NUCLEOTIDE SEQUENCE [LARGE SCALE GENOMIC DNA]</scope>
    <source>
        <strain evidence="4">DSM 13234</strain>
    </source>
</reference>
<protein>
    <submittedName>
        <fullName evidence="3">Uncharacterized protein</fullName>
    </submittedName>
</protein>
<keyword evidence="2" id="KW-0472">Membrane</keyword>
<dbReference type="AlphaFoldDB" id="A0A1H6GN84"/>
<keyword evidence="4" id="KW-1185">Reference proteome</keyword>
<dbReference type="EMBL" id="FNWO01000001">
    <property type="protein sequence ID" value="SEH24969.1"/>
    <property type="molecule type" value="Genomic_DNA"/>
</dbReference>
<proteinExistence type="predicted"/>
<organism evidence="3 4">
    <name type="scientific">Magnetospirillum fulvum</name>
    <name type="common">Rhodospirillum fulvum</name>
    <dbReference type="NCBI Taxonomy" id="1082"/>
    <lineage>
        <taxon>Bacteria</taxon>
        <taxon>Pseudomonadati</taxon>
        <taxon>Pseudomonadota</taxon>
        <taxon>Alphaproteobacteria</taxon>
        <taxon>Rhodospirillales</taxon>
        <taxon>Rhodospirillaceae</taxon>
        <taxon>Magnetospirillum</taxon>
    </lineage>
</organism>
<sequence length="154" mass="15939">MSGHPAHHHPTPHAKHPPPKRNLGVILASIGGGVALAGAIGAWVAFSPPSPPGLPSGAGDVFFAQMQQAAAGETIETSVFNGAIRTERKGGVTLVTAENVPPPLCVSVGWKLVRRGVLTINGITPMRVSAARLTELCNQTEGNATLLWAPRPPE</sequence>
<feature type="compositionally biased region" description="Basic residues" evidence="1">
    <location>
        <begin position="1"/>
        <end position="19"/>
    </location>
</feature>
<gene>
    <name evidence="3" type="ORF">SAMN04244559_00105</name>
</gene>